<dbReference type="RefSeq" id="WP_088252647.1">
    <property type="nucleotide sequence ID" value="NZ_NIDE01000001.1"/>
</dbReference>
<evidence type="ECO:0000313" key="4">
    <source>
        <dbReference type="EMBL" id="OWK47568.1"/>
    </source>
</evidence>
<evidence type="ECO:0000256" key="1">
    <source>
        <dbReference type="SAM" id="Phobius"/>
    </source>
</evidence>
<dbReference type="EMBL" id="NIDE01000016">
    <property type="protein sequence ID" value="OWK36904.1"/>
    <property type="molecule type" value="Genomic_DNA"/>
</dbReference>
<feature type="transmembrane region" description="Helical" evidence="1">
    <location>
        <begin position="20"/>
        <end position="37"/>
    </location>
</feature>
<reference evidence="5" key="1">
    <citation type="submission" date="2017-06" db="EMBL/GenBank/DDBJ databases">
        <title>Genome analysis of Fimbriiglobus ruber SP5, the first member of the order Planctomycetales with confirmed chitinolytic capability.</title>
        <authorList>
            <person name="Ravin N.V."/>
            <person name="Rakitin A.L."/>
            <person name="Ivanova A.A."/>
            <person name="Beletsky A.V."/>
            <person name="Kulichevskaya I.S."/>
            <person name="Mardanov A.V."/>
            <person name="Dedysh S.N."/>
        </authorList>
    </citation>
    <scope>NUCLEOTIDE SEQUENCE [LARGE SCALE GENOMIC DNA]</scope>
    <source>
        <strain evidence="5">SP5</strain>
    </source>
</reference>
<dbReference type="Proteomes" id="UP000214646">
    <property type="component" value="Unassembled WGS sequence"/>
</dbReference>
<gene>
    <name evidence="4" type="ORF">FRUB_01267</name>
    <name evidence="3" type="ORF">FRUB_06111</name>
    <name evidence="2" type="ORF">FRUB_07956</name>
</gene>
<organism evidence="3 5">
    <name type="scientific">Fimbriiglobus ruber</name>
    <dbReference type="NCBI Taxonomy" id="1908690"/>
    <lineage>
        <taxon>Bacteria</taxon>
        <taxon>Pseudomonadati</taxon>
        <taxon>Planctomycetota</taxon>
        <taxon>Planctomycetia</taxon>
        <taxon>Gemmatales</taxon>
        <taxon>Gemmataceae</taxon>
        <taxon>Fimbriiglobus</taxon>
    </lineage>
</organism>
<dbReference type="InterPro" id="IPR016410">
    <property type="entry name" value="Phage_imm"/>
</dbReference>
<reference evidence="3" key="2">
    <citation type="journal article" date="2018" name="Appl. Environ. Microbiol.">
        <title>Genome Analysis of Fimbriiglobus ruber SP5(T), a Planctomycete with Confirmed Chitinolytic Capability.</title>
        <authorList>
            <person name="Ravin N.V."/>
            <person name="Rakitin A.L."/>
            <person name="Ivanova A.A."/>
            <person name="Beletsky A.V."/>
            <person name="Kulichevskaya I.S."/>
            <person name="Mardanov A.V."/>
            <person name="Dedysh S.N."/>
        </authorList>
    </citation>
    <scope>NUCLEOTIDE SEQUENCE</scope>
    <source>
        <strain evidence="3">SP5</strain>
    </source>
</reference>
<dbReference type="EMBL" id="NIDE01000010">
    <property type="protein sequence ID" value="OWK39548.1"/>
    <property type="molecule type" value="Genomic_DNA"/>
</dbReference>
<keyword evidence="5" id="KW-1185">Reference proteome</keyword>
<evidence type="ECO:0008006" key="6">
    <source>
        <dbReference type="Google" id="ProtNLM"/>
    </source>
</evidence>
<proteinExistence type="predicted"/>
<name>A0A225DLY0_9BACT</name>
<dbReference type="EMBL" id="NIDE01000001">
    <property type="protein sequence ID" value="OWK47568.1"/>
    <property type="molecule type" value="Genomic_DNA"/>
</dbReference>
<evidence type="ECO:0000313" key="5">
    <source>
        <dbReference type="Proteomes" id="UP000214646"/>
    </source>
</evidence>
<protein>
    <recommendedName>
        <fullName evidence="6">Superinfection immunity protein</fullName>
    </recommendedName>
</protein>
<dbReference type="AlphaFoldDB" id="A0A225DLY0"/>
<sequence length="102" mass="11416">MDADTSLTTDLTLLASDPKLWLILTFYFLPTLLAAWNKSATLPLCFWVNLLAGWTLIGWIAAALLSLAPSKNDMAYRNRVRQAKDDFYLREAEKSLSTPPAP</sequence>
<keyword evidence="1" id="KW-1133">Transmembrane helix</keyword>
<dbReference type="OrthoDB" id="333381at2"/>
<feature type="transmembrane region" description="Helical" evidence="1">
    <location>
        <begin position="44"/>
        <end position="68"/>
    </location>
</feature>
<evidence type="ECO:0000313" key="3">
    <source>
        <dbReference type="EMBL" id="OWK39548.1"/>
    </source>
</evidence>
<keyword evidence="1" id="KW-0472">Membrane</keyword>
<comment type="caution">
    <text evidence="3">The sequence shown here is derived from an EMBL/GenBank/DDBJ whole genome shotgun (WGS) entry which is preliminary data.</text>
</comment>
<keyword evidence="1" id="KW-0812">Transmembrane</keyword>
<accession>A0A225DLY0</accession>
<dbReference type="Pfam" id="PF14373">
    <property type="entry name" value="Imm_superinfect"/>
    <property type="match status" value="1"/>
</dbReference>
<evidence type="ECO:0000313" key="2">
    <source>
        <dbReference type="EMBL" id="OWK36904.1"/>
    </source>
</evidence>